<name>A0A835BDC1_9POAL</name>
<accession>A0A835BDC1</accession>
<reference evidence="2" key="1">
    <citation type="submission" date="2020-07" db="EMBL/GenBank/DDBJ databases">
        <title>Genome sequence and genetic diversity analysis of an under-domesticated orphan crop, white fonio (Digitaria exilis).</title>
        <authorList>
            <person name="Bennetzen J.L."/>
            <person name="Chen S."/>
            <person name="Ma X."/>
            <person name="Wang X."/>
            <person name="Yssel A.E.J."/>
            <person name="Chaluvadi S.R."/>
            <person name="Johnson M."/>
            <person name="Gangashetty P."/>
            <person name="Hamidou F."/>
            <person name="Sanogo M.D."/>
            <person name="Zwaenepoel A."/>
            <person name="Wallace J."/>
            <person name="Van De Peer Y."/>
            <person name="Van Deynze A."/>
        </authorList>
    </citation>
    <scope>NUCLEOTIDE SEQUENCE</scope>
    <source>
        <tissue evidence="2">Leaves</tissue>
    </source>
</reference>
<feature type="region of interest" description="Disordered" evidence="1">
    <location>
        <begin position="115"/>
        <end position="158"/>
    </location>
</feature>
<feature type="region of interest" description="Disordered" evidence="1">
    <location>
        <begin position="55"/>
        <end position="81"/>
    </location>
</feature>
<sequence length="250" mass="27230">MRKCHEPTTIASLVEVLFDGAYGTPAAWCSLSRSKPRNRSPTSVPLRYELLLSNGGDGLPPLPDPSPPLSRSLLQPRSSSQTLAALPNDAEGWPLPAAHARRSGISRFDVVRAHPHATAKHGRRNSTEDMTPAGKERSSAGMRETPPVAEERSQAGDAAELEPHLPLAVSRLITAVCAFAAAWNVLERRQHPCPALPPSVSCHSPCPAPSLVRRGAHSLPSTTEYLEEERELMRDIAAQYQSMCHQFEKF</sequence>
<feature type="compositionally biased region" description="Low complexity" evidence="1">
    <location>
        <begin position="69"/>
        <end position="81"/>
    </location>
</feature>
<dbReference type="AlphaFoldDB" id="A0A835BDC1"/>
<evidence type="ECO:0000256" key="1">
    <source>
        <dbReference type="SAM" id="MobiDB-lite"/>
    </source>
</evidence>
<comment type="caution">
    <text evidence="2">The sequence shown here is derived from an EMBL/GenBank/DDBJ whole genome shotgun (WGS) entry which is preliminary data.</text>
</comment>
<gene>
    <name evidence="2" type="ORF">HU200_044018</name>
</gene>
<keyword evidence="3" id="KW-1185">Reference proteome</keyword>
<proteinExistence type="predicted"/>
<dbReference type="Proteomes" id="UP000636709">
    <property type="component" value="Unassembled WGS sequence"/>
</dbReference>
<dbReference type="EMBL" id="JACEFO010002087">
    <property type="protein sequence ID" value="KAF8685315.1"/>
    <property type="molecule type" value="Genomic_DNA"/>
</dbReference>
<feature type="compositionally biased region" description="Basic residues" evidence="1">
    <location>
        <begin position="115"/>
        <end position="124"/>
    </location>
</feature>
<protein>
    <submittedName>
        <fullName evidence="2">Uncharacterized protein</fullName>
    </submittedName>
</protein>
<evidence type="ECO:0000313" key="2">
    <source>
        <dbReference type="EMBL" id="KAF8685315.1"/>
    </source>
</evidence>
<organism evidence="2 3">
    <name type="scientific">Digitaria exilis</name>
    <dbReference type="NCBI Taxonomy" id="1010633"/>
    <lineage>
        <taxon>Eukaryota</taxon>
        <taxon>Viridiplantae</taxon>
        <taxon>Streptophyta</taxon>
        <taxon>Embryophyta</taxon>
        <taxon>Tracheophyta</taxon>
        <taxon>Spermatophyta</taxon>
        <taxon>Magnoliopsida</taxon>
        <taxon>Liliopsida</taxon>
        <taxon>Poales</taxon>
        <taxon>Poaceae</taxon>
        <taxon>PACMAD clade</taxon>
        <taxon>Panicoideae</taxon>
        <taxon>Panicodae</taxon>
        <taxon>Paniceae</taxon>
        <taxon>Anthephorinae</taxon>
        <taxon>Digitaria</taxon>
    </lineage>
</organism>
<evidence type="ECO:0000313" key="3">
    <source>
        <dbReference type="Proteomes" id="UP000636709"/>
    </source>
</evidence>